<protein>
    <submittedName>
        <fullName evidence="2">Uncharacterized protein</fullName>
    </submittedName>
</protein>
<sequence>MIGGVVMILVALWIYQSAMRANVNNVMMWVAIGAVAFFAVQLAFIDINLYILEAIRGGEGGSDYERDLTTIGDRKNEGGFQGFGGVLLSVYLELMPSIVGFLAAALIRVKFITKEAITVGNLFGDLKEMFESIKQSFKATADK</sequence>
<keyword evidence="1" id="KW-0812">Transmembrane</keyword>
<keyword evidence="1" id="KW-1133">Transmembrane helix</keyword>
<dbReference type="RefSeq" id="WP_127029418.1">
    <property type="nucleotide sequence ID" value="NZ_RYFG02000096.1"/>
</dbReference>
<evidence type="ECO:0000313" key="3">
    <source>
        <dbReference type="Proteomes" id="UP000733744"/>
    </source>
</evidence>
<keyword evidence="1" id="KW-0472">Membrane</keyword>
<accession>A0ABY3CA28</accession>
<name>A0ABY3CA28_9GAMM</name>
<evidence type="ECO:0000313" key="2">
    <source>
        <dbReference type="EMBL" id="TRW94653.1"/>
    </source>
</evidence>
<keyword evidence="3" id="KW-1185">Reference proteome</keyword>
<proteinExistence type="predicted"/>
<evidence type="ECO:0000256" key="1">
    <source>
        <dbReference type="SAM" id="Phobius"/>
    </source>
</evidence>
<gene>
    <name evidence="2" type="ORF">EKO24_011360</name>
</gene>
<comment type="caution">
    <text evidence="2">The sequence shown here is derived from an EMBL/GenBank/DDBJ whole genome shotgun (WGS) entry which is preliminary data.</text>
</comment>
<reference evidence="2 3" key="1">
    <citation type="journal article" date="2019" name="Antonie Van Leeuwenhoek">
        <title>Description of 'Ca. Methylobacter oryzae' KRF1, a novel species from the environmentally important Methylobacter clade 2.</title>
        <authorList>
            <person name="Khatri K."/>
            <person name="Mohite J.A."/>
            <person name="Pandit P.S."/>
            <person name="Bahulikar R."/>
            <person name="Rahalkar M.C."/>
        </authorList>
    </citation>
    <scope>NUCLEOTIDE SEQUENCE [LARGE SCALE GENOMIC DNA]</scope>
    <source>
        <strain evidence="2 3">KRF1</strain>
    </source>
</reference>
<feature type="transmembrane region" description="Helical" evidence="1">
    <location>
        <begin position="30"/>
        <end position="52"/>
    </location>
</feature>
<organism evidence="2 3">
    <name type="scientific">Candidatus Methylobacter oryzae</name>
    <dbReference type="NCBI Taxonomy" id="2497749"/>
    <lineage>
        <taxon>Bacteria</taxon>
        <taxon>Pseudomonadati</taxon>
        <taxon>Pseudomonadota</taxon>
        <taxon>Gammaproteobacteria</taxon>
        <taxon>Methylococcales</taxon>
        <taxon>Methylococcaceae</taxon>
        <taxon>Methylobacter</taxon>
    </lineage>
</organism>
<dbReference type="Proteomes" id="UP000733744">
    <property type="component" value="Unassembled WGS sequence"/>
</dbReference>
<dbReference type="EMBL" id="RYFG02000096">
    <property type="protein sequence ID" value="TRW94653.1"/>
    <property type="molecule type" value="Genomic_DNA"/>
</dbReference>